<comment type="caution">
    <text evidence="1">The sequence shown here is derived from an EMBL/GenBank/DDBJ whole genome shotgun (WGS) entry which is preliminary data.</text>
</comment>
<sequence>MRQFLHDFDASLVAAVVSSTTFSWKSANWLQFSETAARTMQSSHFSFFKLLCIDNIYCKIERSYYACTGNELNQVLGLLFHLFTVGIKERKQKRIIAYSPGDLPSGSFITDKHLPTDGSCKITELPFKSIIFQFLHTTRPSTSPFCRRINALLTGRLYRRSSFSSSHCSTSLFIDDCQLNL</sequence>
<dbReference type="AlphaFoldDB" id="A0A0V1IPL7"/>
<protein>
    <submittedName>
        <fullName evidence="1">Uncharacterized protein</fullName>
    </submittedName>
</protein>
<proteinExistence type="predicted"/>
<evidence type="ECO:0000313" key="2">
    <source>
        <dbReference type="Proteomes" id="UP000054805"/>
    </source>
</evidence>
<reference evidence="1 2" key="1">
    <citation type="submission" date="2015-01" db="EMBL/GenBank/DDBJ databases">
        <title>Evolution of Trichinella species and genotypes.</title>
        <authorList>
            <person name="Korhonen P.K."/>
            <person name="Edoardo P."/>
            <person name="Giuseppe L.R."/>
            <person name="Gasser R.B."/>
        </authorList>
    </citation>
    <scope>NUCLEOTIDE SEQUENCE [LARGE SCALE GENOMIC DNA]</scope>
    <source>
        <strain evidence="1">ISS588</strain>
    </source>
</reference>
<dbReference type="EMBL" id="JYDS01000119">
    <property type="protein sequence ID" value="KRZ24532.1"/>
    <property type="molecule type" value="Genomic_DNA"/>
</dbReference>
<keyword evidence="2" id="KW-1185">Reference proteome</keyword>
<evidence type="ECO:0000313" key="1">
    <source>
        <dbReference type="EMBL" id="KRZ24532.1"/>
    </source>
</evidence>
<name>A0A0V1IPL7_TRIPS</name>
<gene>
    <name evidence="1" type="ORF">T4B_11316</name>
</gene>
<accession>A0A0V1IPL7</accession>
<dbReference type="Proteomes" id="UP000054805">
    <property type="component" value="Unassembled WGS sequence"/>
</dbReference>
<organism evidence="1 2">
    <name type="scientific">Trichinella pseudospiralis</name>
    <name type="common">Parasitic roundworm</name>
    <dbReference type="NCBI Taxonomy" id="6337"/>
    <lineage>
        <taxon>Eukaryota</taxon>
        <taxon>Metazoa</taxon>
        <taxon>Ecdysozoa</taxon>
        <taxon>Nematoda</taxon>
        <taxon>Enoplea</taxon>
        <taxon>Dorylaimia</taxon>
        <taxon>Trichinellida</taxon>
        <taxon>Trichinellidae</taxon>
        <taxon>Trichinella</taxon>
    </lineage>
</organism>